<evidence type="ECO:0000256" key="4">
    <source>
        <dbReference type="ARBA" id="ARBA00029440"/>
    </source>
</evidence>
<dbReference type="Proteomes" id="UP000010816">
    <property type="component" value="Chromosome"/>
</dbReference>
<evidence type="ECO:0000256" key="1">
    <source>
        <dbReference type="ARBA" id="ARBA00022605"/>
    </source>
</evidence>
<dbReference type="InterPro" id="IPR028261">
    <property type="entry name" value="DPD_II"/>
</dbReference>
<dbReference type="RefSeq" id="WP_015280335.1">
    <property type="nucleotide sequence ID" value="NC_019940.1"/>
</dbReference>
<dbReference type="InterPro" id="IPR009051">
    <property type="entry name" value="Helical_ferredxn"/>
</dbReference>
<sequence>MTDPWAFLRRPRETPPKQPPARRLRHWHEYERVAADAGCRAQAERCMECAIPWCHSHCPVHNLIPDWNALVTEGDWRAAWEQLESTNNFPELTGRLCPAPCEDACTLRLAEAPVTIRAIELAIAERAFAAGWVQPQPATATDDGGSERSRRQVAVVGSGPAGLACAQQLARAGYRVTVYERDAQPGGLLRYGIPDFRLEKGVLDRRVAQMQAEGVAFRTGVAVGTDLDAEALRRSVDALVLANGCAEPRDIAPPGRELGGVHFALDYLTQQNRRLGGEAVPTAGRIDAHGRDVVVIGGGDTGGDCVGTAIRQGARSVVQIQYHAAPPHHGDVLQHWPQPVPELASNDHDAEGNRRLWGWETVGFEGDEGRVAGVRLQRLRWAEGDDGRPRREPVPGHDRTLPAQLVLVAIGYRHPEHAGAIADLHTALTGRGLIAADDRDYRTSRDKVFACGDARRGQSLIVWAIREGRQCAAAVDRWLAGGTDLPRV</sequence>
<evidence type="ECO:0000313" key="9">
    <source>
        <dbReference type="Proteomes" id="UP000010816"/>
    </source>
</evidence>
<dbReference type="Pfam" id="PF14691">
    <property type="entry name" value="Fer4_20"/>
    <property type="match status" value="1"/>
</dbReference>
<keyword evidence="1" id="KW-0028">Amino-acid biosynthesis</keyword>
<evidence type="ECO:0000313" key="8">
    <source>
        <dbReference type="EMBL" id="AGA90191.1"/>
    </source>
</evidence>
<proteinExistence type="predicted"/>
<dbReference type="GO" id="GO:0006537">
    <property type="term" value="P:glutamate biosynthetic process"/>
    <property type="evidence" value="ECO:0007669"/>
    <property type="project" value="UniProtKB-KW"/>
</dbReference>
<dbReference type="PRINTS" id="PR00419">
    <property type="entry name" value="ADXRDTASE"/>
</dbReference>
<keyword evidence="2" id="KW-0560">Oxidoreductase</keyword>
<evidence type="ECO:0000259" key="6">
    <source>
        <dbReference type="Pfam" id="PF07992"/>
    </source>
</evidence>
<evidence type="ECO:0000256" key="2">
    <source>
        <dbReference type="ARBA" id="ARBA00023002"/>
    </source>
</evidence>
<dbReference type="SUPFAM" id="SSF51971">
    <property type="entry name" value="Nucleotide-binding domain"/>
    <property type="match status" value="2"/>
</dbReference>
<keyword evidence="9" id="KW-1185">Reference proteome</keyword>
<dbReference type="eggNOG" id="COG0493">
    <property type="taxonomic scope" value="Bacteria"/>
</dbReference>
<feature type="domain" description="FAD/NAD(P)-binding" evidence="6">
    <location>
        <begin position="152"/>
        <end position="468"/>
    </location>
</feature>
<dbReference type="HOGENOM" id="CLU_000422_3_1_6"/>
<dbReference type="KEGG" id="tmb:Thimo_1397"/>
<dbReference type="EMBL" id="CP003051">
    <property type="protein sequence ID" value="AGA90191.1"/>
    <property type="molecule type" value="Genomic_DNA"/>
</dbReference>
<dbReference type="AlphaFoldDB" id="L0GW22"/>
<keyword evidence="3" id="KW-0314">Glutamate biosynthesis</keyword>
<dbReference type="Gene3D" id="3.40.50.720">
    <property type="entry name" value="NAD(P)-binding Rossmann-like Domain"/>
    <property type="match status" value="1"/>
</dbReference>
<evidence type="ECO:0000259" key="7">
    <source>
        <dbReference type="Pfam" id="PF14691"/>
    </source>
</evidence>
<dbReference type="Gene3D" id="1.10.1060.10">
    <property type="entry name" value="Alpha-helical ferredoxin"/>
    <property type="match status" value="1"/>
</dbReference>
<dbReference type="Pfam" id="PF07992">
    <property type="entry name" value="Pyr_redox_2"/>
    <property type="match status" value="1"/>
</dbReference>
<evidence type="ECO:0000256" key="3">
    <source>
        <dbReference type="ARBA" id="ARBA00023164"/>
    </source>
</evidence>
<dbReference type="SUPFAM" id="SSF46548">
    <property type="entry name" value="alpha-helical ferredoxin"/>
    <property type="match status" value="1"/>
</dbReference>
<dbReference type="InterPro" id="IPR023753">
    <property type="entry name" value="FAD/NAD-binding_dom"/>
</dbReference>
<feature type="region of interest" description="Disordered" evidence="5">
    <location>
        <begin position="1"/>
        <end position="22"/>
    </location>
</feature>
<dbReference type="PANTHER" id="PTHR43100:SF1">
    <property type="entry name" value="GLUTAMATE SYNTHASE [NADPH] SMALL CHAIN"/>
    <property type="match status" value="1"/>
</dbReference>
<accession>L0GW22</accession>
<dbReference type="OrthoDB" id="9803192at2"/>
<dbReference type="PATRIC" id="fig|765912.4.peg.1367"/>
<dbReference type="GO" id="GO:0016639">
    <property type="term" value="F:oxidoreductase activity, acting on the CH-NH2 group of donors, NAD or NADP as acceptor"/>
    <property type="evidence" value="ECO:0007669"/>
    <property type="project" value="InterPro"/>
</dbReference>
<dbReference type="InterPro" id="IPR006005">
    <property type="entry name" value="Glut_synth_ssu1"/>
</dbReference>
<dbReference type="PANTHER" id="PTHR43100">
    <property type="entry name" value="GLUTAMATE SYNTHASE [NADPH] SMALL CHAIN"/>
    <property type="match status" value="1"/>
</dbReference>
<reference evidence="8 9" key="1">
    <citation type="submission" date="2011-09" db="EMBL/GenBank/DDBJ databases">
        <title>Complete sequence of chromosome of Thioflavicoccus mobilis 8321.</title>
        <authorList>
            <consortium name="US DOE Joint Genome Institute"/>
            <person name="Lucas S."/>
            <person name="Han J."/>
            <person name="Lapidus A."/>
            <person name="Cheng J.-F."/>
            <person name="Goodwin L."/>
            <person name="Pitluck S."/>
            <person name="Peters L."/>
            <person name="Ovchinnikova G."/>
            <person name="Lu M."/>
            <person name="Detter J.C."/>
            <person name="Han C."/>
            <person name="Tapia R."/>
            <person name="Land M."/>
            <person name="Hauser L."/>
            <person name="Kyrpides N."/>
            <person name="Ivanova N."/>
            <person name="Pagani I."/>
            <person name="Vogl K."/>
            <person name="Liu Z."/>
            <person name="Imhoff J."/>
            <person name="Thiel V."/>
            <person name="Frigaard N.-U."/>
            <person name="Bryant D."/>
            <person name="Woyke T."/>
        </authorList>
    </citation>
    <scope>NUCLEOTIDE SEQUENCE [LARGE SCALE GENOMIC DNA]</scope>
    <source>
        <strain evidence="8 9">8321</strain>
    </source>
</reference>
<feature type="domain" description="Dihydroprymidine dehydrogenase" evidence="7">
    <location>
        <begin position="25"/>
        <end position="130"/>
    </location>
</feature>
<dbReference type="GO" id="GO:0051536">
    <property type="term" value="F:iron-sulfur cluster binding"/>
    <property type="evidence" value="ECO:0007669"/>
    <property type="project" value="InterPro"/>
</dbReference>
<gene>
    <name evidence="8" type="ORF">Thimo_1397</name>
</gene>
<dbReference type="STRING" id="765912.Thimo_1397"/>
<dbReference type="NCBIfam" id="TIGR01317">
    <property type="entry name" value="GOGAT_sm_gam"/>
    <property type="match status" value="1"/>
</dbReference>
<organism evidence="8 9">
    <name type="scientific">Thioflavicoccus mobilis 8321</name>
    <dbReference type="NCBI Taxonomy" id="765912"/>
    <lineage>
        <taxon>Bacteria</taxon>
        <taxon>Pseudomonadati</taxon>
        <taxon>Pseudomonadota</taxon>
        <taxon>Gammaproteobacteria</taxon>
        <taxon>Chromatiales</taxon>
        <taxon>Chromatiaceae</taxon>
        <taxon>Thioflavicoccus</taxon>
    </lineage>
</organism>
<comment type="pathway">
    <text evidence="4">Amino-acid biosynthesis.</text>
</comment>
<dbReference type="InterPro" id="IPR036188">
    <property type="entry name" value="FAD/NAD-bd_sf"/>
</dbReference>
<dbReference type="InterPro" id="IPR051394">
    <property type="entry name" value="Glutamate_Synthase"/>
</dbReference>
<dbReference type="Gene3D" id="3.50.50.60">
    <property type="entry name" value="FAD/NAD(P)-binding domain"/>
    <property type="match status" value="1"/>
</dbReference>
<name>L0GW22_9GAMM</name>
<evidence type="ECO:0000256" key="5">
    <source>
        <dbReference type="SAM" id="MobiDB-lite"/>
    </source>
</evidence>
<protein>
    <submittedName>
        <fullName evidence="8">NADH/NADPH-dependent glutamate synthase small subunit</fullName>
    </submittedName>
</protein>